<evidence type="ECO:0000256" key="2">
    <source>
        <dbReference type="ARBA" id="ARBA00022475"/>
    </source>
</evidence>
<evidence type="ECO:0000256" key="1">
    <source>
        <dbReference type="ARBA" id="ARBA00004651"/>
    </source>
</evidence>
<evidence type="ECO:0000259" key="7">
    <source>
        <dbReference type="PROSITE" id="PS50850"/>
    </source>
</evidence>
<feature type="transmembrane region" description="Helical" evidence="6">
    <location>
        <begin position="369"/>
        <end position="390"/>
    </location>
</feature>
<keyword evidence="9" id="KW-1185">Reference proteome</keyword>
<comment type="caution">
    <text evidence="8">The sequence shown here is derived from an EMBL/GenBank/DDBJ whole genome shotgun (WGS) entry which is preliminary data.</text>
</comment>
<keyword evidence="2" id="KW-1003">Cell membrane</keyword>
<gene>
    <name evidence="8" type="ORF">Dalu01_02218</name>
</gene>
<feature type="transmembrane region" description="Helical" evidence="6">
    <location>
        <begin position="141"/>
        <end position="161"/>
    </location>
</feature>
<dbReference type="Proteomes" id="UP001404956">
    <property type="component" value="Unassembled WGS sequence"/>
</dbReference>
<comment type="subcellular location">
    <subcellularLocation>
        <location evidence="1">Cell membrane</location>
        <topology evidence="1">Multi-pass membrane protein</topology>
    </subcellularLocation>
</comment>
<dbReference type="PANTHER" id="PTHR23513:SF6">
    <property type="entry name" value="MAJOR FACILITATOR SUPERFAMILY ASSOCIATED DOMAIN-CONTAINING PROTEIN"/>
    <property type="match status" value="1"/>
</dbReference>
<feature type="transmembrane region" description="Helical" evidence="6">
    <location>
        <begin position="254"/>
        <end position="275"/>
    </location>
</feature>
<evidence type="ECO:0000313" key="8">
    <source>
        <dbReference type="EMBL" id="GAA5533810.1"/>
    </source>
</evidence>
<evidence type="ECO:0000256" key="3">
    <source>
        <dbReference type="ARBA" id="ARBA00022692"/>
    </source>
</evidence>
<dbReference type="CDD" id="cd06173">
    <property type="entry name" value="MFS_MefA_like"/>
    <property type="match status" value="1"/>
</dbReference>
<feature type="domain" description="Major facilitator superfamily (MFS) profile" evidence="7">
    <location>
        <begin position="217"/>
        <end position="410"/>
    </location>
</feature>
<dbReference type="InterPro" id="IPR011701">
    <property type="entry name" value="MFS"/>
</dbReference>
<dbReference type="InterPro" id="IPR036259">
    <property type="entry name" value="MFS_trans_sf"/>
</dbReference>
<dbReference type="RefSeq" id="WP_345454526.1">
    <property type="nucleotide sequence ID" value="NZ_BAABRV010000004.1"/>
</dbReference>
<feature type="transmembrane region" description="Helical" evidence="6">
    <location>
        <begin position="282"/>
        <end position="300"/>
    </location>
</feature>
<feature type="transmembrane region" description="Helical" evidence="6">
    <location>
        <begin position="217"/>
        <end position="239"/>
    </location>
</feature>
<dbReference type="SUPFAM" id="SSF103473">
    <property type="entry name" value="MFS general substrate transporter"/>
    <property type="match status" value="1"/>
</dbReference>
<feature type="transmembrane region" description="Helical" evidence="6">
    <location>
        <begin position="306"/>
        <end position="325"/>
    </location>
</feature>
<evidence type="ECO:0000256" key="4">
    <source>
        <dbReference type="ARBA" id="ARBA00022989"/>
    </source>
</evidence>
<feature type="transmembrane region" description="Helical" evidence="6">
    <location>
        <begin position="73"/>
        <end position="96"/>
    </location>
</feature>
<keyword evidence="4 6" id="KW-1133">Transmembrane helix</keyword>
<dbReference type="Pfam" id="PF07690">
    <property type="entry name" value="MFS_1"/>
    <property type="match status" value="1"/>
</dbReference>
<name>A0ABP9XEL3_9DEIO</name>
<feature type="transmembrane region" description="Helical" evidence="6">
    <location>
        <begin position="12"/>
        <end position="36"/>
    </location>
</feature>
<evidence type="ECO:0000256" key="5">
    <source>
        <dbReference type="ARBA" id="ARBA00023136"/>
    </source>
</evidence>
<keyword evidence="3 6" id="KW-0812">Transmembrane</keyword>
<reference evidence="8 9" key="1">
    <citation type="submission" date="2024-02" db="EMBL/GenBank/DDBJ databases">
        <title>Deinococcus aluminii NBRC 112889.</title>
        <authorList>
            <person name="Ichikawa N."/>
            <person name="Katano-Makiyama Y."/>
            <person name="Hidaka K."/>
        </authorList>
    </citation>
    <scope>NUCLEOTIDE SEQUENCE [LARGE SCALE GENOMIC DNA]</scope>
    <source>
        <strain evidence="8 9">NBRC 112889</strain>
    </source>
</reference>
<proteinExistence type="predicted"/>
<dbReference type="PROSITE" id="PS50850">
    <property type="entry name" value="MFS"/>
    <property type="match status" value="1"/>
</dbReference>
<dbReference type="InterPro" id="IPR022324">
    <property type="entry name" value="Bacilysin_exporter_BacE_put"/>
</dbReference>
<dbReference type="PANTHER" id="PTHR23513">
    <property type="entry name" value="INTEGRAL MEMBRANE EFFLUX PROTEIN-RELATED"/>
    <property type="match status" value="1"/>
</dbReference>
<feature type="transmembrane region" description="Helical" evidence="6">
    <location>
        <begin position="48"/>
        <end position="66"/>
    </location>
</feature>
<dbReference type="InterPro" id="IPR020846">
    <property type="entry name" value="MFS_dom"/>
</dbReference>
<dbReference type="Gene3D" id="1.20.1250.20">
    <property type="entry name" value="MFS general substrate transporter like domains"/>
    <property type="match status" value="1"/>
</dbReference>
<keyword evidence="5 6" id="KW-0472">Membrane</keyword>
<protein>
    <recommendedName>
        <fullName evidence="7">Major facilitator superfamily (MFS) profile domain-containing protein</fullName>
    </recommendedName>
</protein>
<feature type="transmembrane region" description="Helical" evidence="6">
    <location>
        <begin position="167"/>
        <end position="187"/>
    </location>
</feature>
<accession>A0ABP9XEL3</accession>
<feature type="transmembrane region" description="Helical" evidence="6">
    <location>
        <begin position="102"/>
        <end position="129"/>
    </location>
</feature>
<dbReference type="PRINTS" id="PR01988">
    <property type="entry name" value="EXPORTERBACE"/>
</dbReference>
<dbReference type="EMBL" id="BAABRV010000004">
    <property type="protein sequence ID" value="GAA5533810.1"/>
    <property type="molecule type" value="Genomic_DNA"/>
</dbReference>
<evidence type="ECO:0000313" key="9">
    <source>
        <dbReference type="Proteomes" id="UP001404956"/>
    </source>
</evidence>
<feature type="transmembrane region" description="Helical" evidence="6">
    <location>
        <begin position="337"/>
        <end position="357"/>
    </location>
</feature>
<sequence>MPAKLWNRDFILWLLGSAQSQLGSALASIALSFLVLHQTGSAGRMAQTLALGLAPFVLMPLAGALVDRVSLKVPLIGANIARGLLQLTVGGLALAWGEVPLWVVNGAALLAGLATIFANPASSAAVPGLVPERELARANGLLGSVNQGLWLLGTLAGGWIVSRWSPALAIVLDGVGFLIFAALLTGVRLPPRPPAQAASGVLADVRAGLRLMRRSKVLSFVPVIGFVLNAALAPVMVVLPKLMETLGAGARGYGVYLALESLGMLLAGALIAVLGQRLPPRVGTAAGFVVVTLAYAGMWWAPVFPVLLACALVLGFGLSLLNTPLTTLMQQMVPAAYLGRVFAVLGAASSLGMPLALAAVSPLVDRLPVTLWFALCAGMMALGTLAWVGVVRAERETAELDVPQEGAAAD</sequence>
<organism evidence="8 9">
    <name type="scientific">Deinococcus aluminii</name>
    <dbReference type="NCBI Taxonomy" id="1656885"/>
    <lineage>
        <taxon>Bacteria</taxon>
        <taxon>Thermotogati</taxon>
        <taxon>Deinococcota</taxon>
        <taxon>Deinococci</taxon>
        <taxon>Deinococcales</taxon>
        <taxon>Deinococcaceae</taxon>
        <taxon>Deinococcus</taxon>
    </lineage>
</organism>
<evidence type="ECO:0000256" key="6">
    <source>
        <dbReference type="SAM" id="Phobius"/>
    </source>
</evidence>